<keyword evidence="3" id="KW-1185">Reference proteome</keyword>
<reference evidence="2 3" key="1">
    <citation type="submission" date="2018-10" db="EMBL/GenBank/DDBJ databases">
        <title>A high-quality apple genome assembly.</title>
        <authorList>
            <person name="Hu J."/>
        </authorList>
    </citation>
    <scope>NUCLEOTIDE SEQUENCE [LARGE SCALE GENOMIC DNA]</scope>
    <source>
        <strain evidence="3">cv. HFTH1</strain>
        <tissue evidence="2">Young leaf</tissue>
    </source>
</reference>
<sequence>MSSSMCVTWSSLVFTATLVMEDIDCSLEMQKRQFEEQMTYQQTNDKVQYSFASFMSQLQLTLRATELHHEPPRTILTRHCCVRSNERAHSHVALHSDWPLTTLVFVTVTTTTSGEIEGLIENRGQPSPGLLRSSYVDVALHGLVNFLKRMTVEIDRTEEDGPKQ</sequence>
<proteinExistence type="predicted"/>
<feature type="chain" id="PRO_5019837044" evidence="1">
    <location>
        <begin position="22"/>
        <end position="164"/>
    </location>
</feature>
<dbReference type="Proteomes" id="UP000290289">
    <property type="component" value="Chromosome 15"/>
</dbReference>
<gene>
    <name evidence="2" type="ORF">DVH24_029768</name>
</gene>
<accession>A0A498HZK4</accession>
<name>A0A498HZK4_MALDO</name>
<organism evidence="2 3">
    <name type="scientific">Malus domestica</name>
    <name type="common">Apple</name>
    <name type="synonym">Pyrus malus</name>
    <dbReference type="NCBI Taxonomy" id="3750"/>
    <lineage>
        <taxon>Eukaryota</taxon>
        <taxon>Viridiplantae</taxon>
        <taxon>Streptophyta</taxon>
        <taxon>Embryophyta</taxon>
        <taxon>Tracheophyta</taxon>
        <taxon>Spermatophyta</taxon>
        <taxon>Magnoliopsida</taxon>
        <taxon>eudicotyledons</taxon>
        <taxon>Gunneridae</taxon>
        <taxon>Pentapetalae</taxon>
        <taxon>rosids</taxon>
        <taxon>fabids</taxon>
        <taxon>Rosales</taxon>
        <taxon>Rosaceae</taxon>
        <taxon>Amygdaloideae</taxon>
        <taxon>Maleae</taxon>
        <taxon>Malus</taxon>
    </lineage>
</organism>
<protein>
    <submittedName>
        <fullName evidence="2">Uncharacterized protein</fullName>
    </submittedName>
</protein>
<dbReference type="EMBL" id="RDQH01000341">
    <property type="protein sequence ID" value="RXH75047.1"/>
    <property type="molecule type" value="Genomic_DNA"/>
</dbReference>
<keyword evidence="1" id="KW-0732">Signal</keyword>
<feature type="signal peptide" evidence="1">
    <location>
        <begin position="1"/>
        <end position="21"/>
    </location>
</feature>
<evidence type="ECO:0000256" key="1">
    <source>
        <dbReference type="SAM" id="SignalP"/>
    </source>
</evidence>
<dbReference type="AlphaFoldDB" id="A0A498HZK4"/>
<evidence type="ECO:0000313" key="2">
    <source>
        <dbReference type="EMBL" id="RXH75047.1"/>
    </source>
</evidence>
<evidence type="ECO:0000313" key="3">
    <source>
        <dbReference type="Proteomes" id="UP000290289"/>
    </source>
</evidence>
<comment type="caution">
    <text evidence="2">The sequence shown here is derived from an EMBL/GenBank/DDBJ whole genome shotgun (WGS) entry which is preliminary data.</text>
</comment>